<dbReference type="InterPro" id="IPR000086">
    <property type="entry name" value="NUDIX_hydrolase_dom"/>
</dbReference>
<dbReference type="SUPFAM" id="SSF55811">
    <property type="entry name" value="Nudix"/>
    <property type="match status" value="1"/>
</dbReference>
<keyword evidence="6 10" id="KW-0460">Magnesium</keyword>
<organism evidence="13 14">
    <name type="scientific">Corynebacterium falsenii</name>
    <dbReference type="NCBI Taxonomy" id="108486"/>
    <lineage>
        <taxon>Bacteria</taxon>
        <taxon>Bacillati</taxon>
        <taxon>Actinomycetota</taxon>
        <taxon>Actinomycetes</taxon>
        <taxon>Mycobacteriales</taxon>
        <taxon>Corynebacteriaceae</taxon>
        <taxon>Corynebacterium</taxon>
    </lineage>
</organism>
<feature type="active site" evidence="10 11">
    <location>
        <position position="121"/>
    </location>
</feature>
<dbReference type="Proteomes" id="UP000285278">
    <property type="component" value="Unassembled WGS sequence"/>
</dbReference>
<dbReference type="Pfam" id="PF00293">
    <property type="entry name" value="NUDIX"/>
    <property type="match status" value="1"/>
</dbReference>
<dbReference type="PIRSF" id="PIRSF018427">
    <property type="entry name" value="Isopntndiph_ism"/>
    <property type="match status" value="1"/>
</dbReference>
<dbReference type="PANTHER" id="PTHR10885">
    <property type="entry name" value="ISOPENTENYL-DIPHOSPHATE DELTA-ISOMERASE"/>
    <property type="match status" value="1"/>
</dbReference>
<dbReference type="GO" id="GO:0005737">
    <property type="term" value="C:cytoplasm"/>
    <property type="evidence" value="ECO:0007669"/>
    <property type="project" value="UniProtKB-SubCell"/>
</dbReference>
<evidence type="ECO:0000256" key="7">
    <source>
        <dbReference type="ARBA" id="ARBA00023211"/>
    </source>
</evidence>
<dbReference type="UniPathway" id="UPA00059">
    <property type="reaction ID" value="UER00104"/>
</dbReference>
<sequence>MPHTHATDELVVLLDEHATPIGEHPKATVHTDHTPYHLAFSSYLLDGHGRVLITRRALGKAAWPGVWTNSACGHPAPGENIAPAVRRRTAHELGADIGEPRVVLPKFSYRAVDASGIVEWEFCPVYVARLEASINPNPDEVCDWAWVEADKLVQAVRLMPEVFSPWMVEQLSDRRLVDAISES</sequence>
<feature type="binding site" evidence="10">
    <location>
        <position position="74"/>
    </location>
    <ligand>
        <name>Mn(2+)</name>
        <dbReference type="ChEBI" id="CHEBI:29035"/>
    </ligand>
</feature>
<evidence type="ECO:0000259" key="12">
    <source>
        <dbReference type="PROSITE" id="PS51462"/>
    </source>
</evidence>
<dbReference type="CDD" id="cd02885">
    <property type="entry name" value="NUDIX_IPP_Isomerase"/>
    <property type="match status" value="1"/>
</dbReference>
<evidence type="ECO:0000256" key="8">
    <source>
        <dbReference type="ARBA" id="ARBA00023229"/>
    </source>
</evidence>
<dbReference type="PROSITE" id="PS51462">
    <property type="entry name" value="NUDIX"/>
    <property type="match status" value="1"/>
</dbReference>
<evidence type="ECO:0000256" key="9">
    <source>
        <dbReference type="ARBA" id="ARBA00023235"/>
    </source>
</evidence>
<dbReference type="GO" id="GO:0008299">
    <property type="term" value="P:isoprenoid biosynthetic process"/>
    <property type="evidence" value="ECO:0007669"/>
    <property type="project" value="UniProtKB-UniRule"/>
</dbReference>
<dbReference type="PANTHER" id="PTHR10885:SF0">
    <property type="entry name" value="ISOPENTENYL-DIPHOSPHATE DELTA-ISOMERASE"/>
    <property type="match status" value="1"/>
</dbReference>
<dbReference type="EC" id="5.3.3.2" evidence="3 10"/>
<evidence type="ECO:0000256" key="1">
    <source>
        <dbReference type="ARBA" id="ARBA00004826"/>
    </source>
</evidence>
<reference evidence="13 14" key="1">
    <citation type="submission" date="2018-09" db="EMBL/GenBank/DDBJ databases">
        <title>Optimization and identification of Corynebacterium falsenii FN1-14 from fish paste.</title>
        <authorList>
            <person name="Daroonpunt R."/>
            <person name="Tanasupawat S."/>
        </authorList>
    </citation>
    <scope>NUCLEOTIDE SEQUENCE [LARGE SCALE GENOMIC DNA]</scope>
    <source>
        <strain evidence="13 14">FN1-14</strain>
    </source>
</reference>
<dbReference type="GO" id="GO:0004452">
    <property type="term" value="F:isopentenyl-diphosphate delta-isomerase activity"/>
    <property type="evidence" value="ECO:0007669"/>
    <property type="project" value="UniProtKB-UniRule"/>
</dbReference>
<comment type="cofactor">
    <cofactor evidence="10">
        <name>Mg(2+)</name>
        <dbReference type="ChEBI" id="CHEBI:18420"/>
    </cofactor>
    <text evidence="10">Binds 1 Mg(2+) ion per subunit. The magnesium ion binds only when substrate is bound.</text>
</comment>
<evidence type="ECO:0000256" key="3">
    <source>
        <dbReference type="ARBA" id="ARBA00012057"/>
    </source>
</evidence>
<comment type="similarity">
    <text evidence="2 10">Belongs to the IPP isomerase type 1 family.</text>
</comment>
<dbReference type="InterPro" id="IPR056375">
    <property type="entry name" value="Idi_bact"/>
</dbReference>
<protein>
    <recommendedName>
        <fullName evidence="3 10">Isopentenyl-diphosphate Delta-isomerase</fullName>
        <shortName evidence="10">IPP isomerase</shortName>
        <ecNumber evidence="3 10">5.3.3.2</ecNumber>
    </recommendedName>
    <alternativeName>
        <fullName evidence="10">IPP:DMAPP isomerase</fullName>
    </alternativeName>
    <alternativeName>
        <fullName evidence="10">Isopentenyl pyrophosphate isomerase</fullName>
    </alternativeName>
</protein>
<dbReference type="HAMAP" id="MF_00202">
    <property type="entry name" value="Idi"/>
    <property type="match status" value="1"/>
</dbReference>
<dbReference type="Gene3D" id="3.90.79.10">
    <property type="entry name" value="Nucleoside Triphosphate Pyrophosphohydrolase"/>
    <property type="match status" value="1"/>
</dbReference>
<gene>
    <name evidence="10" type="primary">idi</name>
    <name evidence="13" type="ORF">D3M95_01595</name>
</gene>
<dbReference type="OrthoDB" id="9809458at2"/>
<dbReference type="RefSeq" id="WP_119664195.1">
    <property type="nucleotide sequence ID" value="NZ_QXJK01000001.1"/>
</dbReference>
<comment type="catalytic activity">
    <reaction evidence="10">
        <text>isopentenyl diphosphate = dimethylallyl diphosphate</text>
        <dbReference type="Rhea" id="RHEA:23284"/>
        <dbReference type="ChEBI" id="CHEBI:57623"/>
        <dbReference type="ChEBI" id="CHEBI:128769"/>
        <dbReference type="EC" id="5.3.3.2"/>
    </reaction>
</comment>
<dbReference type="GO" id="GO:0046872">
    <property type="term" value="F:metal ion binding"/>
    <property type="evidence" value="ECO:0007669"/>
    <property type="project" value="UniProtKB-KW"/>
</dbReference>
<comment type="cofactor">
    <cofactor evidence="10">
        <name>Mn(2+)</name>
        <dbReference type="ChEBI" id="CHEBI:29035"/>
    </cofactor>
    <text evidence="10">Binds 1 Mn(2+) ion per subunit.</text>
</comment>
<keyword evidence="14" id="KW-1185">Reference proteome</keyword>
<evidence type="ECO:0000313" key="13">
    <source>
        <dbReference type="EMBL" id="RIX36924.1"/>
    </source>
</evidence>
<keyword evidence="7 10" id="KW-0464">Manganese</keyword>
<feature type="binding site" evidence="10">
    <location>
        <position position="121"/>
    </location>
    <ligand>
        <name>Mn(2+)</name>
        <dbReference type="ChEBI" id="CHEBI:29035"/>
    </ligand>
</feature>
<dbReference type="InterPro" id="IPR015797">
    <property type="entry name" value="NUDIX_hydrolase-like_dom_sf"/>
</dbReference>
<feature type="domain" description="Nudix hydrolase" evidence="12">
    <location>
        <begin position="35"/>
        <end position="169"/>
    </location>
</feature>
<feature type="binding site" evidence="10">
    <location>
        <position position="37"/>
    </location>
    <ligand>
        <name>Mn(2+)</name>
        <dbReference type="ChEBI" id="CHEBI:29035"/>
    </ligand>
</feature>
<evidence type="ECO:0000256" key="6">
    <source>
        <dbReference type="ARBA" id="ARBA00022842"/>
    </source>
</evidence>
<comment type="caution">
    <text evidence="13">The sequence shown here is derived from an EMBL/GenBank/DDBJ whole genome shotgun (WGS) entry which is preliminary data.</text>
</comment>
<keyword evidence="8 10" id="KW-0414">Isoprene biosynthesis</keyword>
<comment type="pathway">
    <text evidence="1 10">Isoprenoid biosynthesis; dimethylallyl diphosphate biosynthesis; dimethylallyl diphosphate from isopentenyl diphosphate: step 1/1.</text>
</comment>
<dbReference type="NCBIfam" id="NF002995">
    <property type="entry name" value="PRK03759.1"/>
    <property type="match status" value="1"/>
</dbReference>
<feature type="binding site" evidence="10">
    <location>
        <position position="92"/>
    </location>
    <ligand>
        <name>Mg(2+)</name>
        <dbReference type="ChEBI" id="CHEBI:18420"/>
    </ligand>
</feature>
<feature type="binding site" evidence="10">
    <location>
        <position position="30"/>
    </location>
    <ligand>
        <name>Mn(2+)</name>
        <dbReference type="ChEBI" id="CHEBI:29035"/>
    </ligand>
</feature>
<keyword evidence="4 10" id="KW-0963">Cytoplasm</keyword>
<dbReference type="EMBL" id="QXJK01000001">
    <property type="protein sequence ID" value="RIX36924.1"/>
    <property type="molecule type" value="Genomic_DNA"/>
</dbReference>
<proteinExistence type="inferred from homology"/>
<evidence type="ECO:0000256" key="5">
    <source>
        <dbReference type="ARBA" id="ARBA00022723"/>
    </source>
</evidence>
<comment type="function">
    <text evidence="10">Catalyzes the 1,3-allylic rearrangement of the homoallylic substrate isopentenyl (IPP) to its highly electrophilic allylic isomer, dimethylallyl diphosphate (DMAPP).</text>
</comment>
<evidence type="ECO:0000256" key="11">
    <source>
        <dbReference type="PIRSR" id="PIRSR018427-1"/>
    </source>
</evidence>
<feature type="binding site" evidence="10">
    <location>
        <position position="119"/>
    </location>
    <ligand>
        <name>Mn(2+)</name>
        <dbReference type="ChEBI" id="CHEBI:29035"/>
    </ligand>
</feature>
<dbReference type="AlphaFoldDB" id="A0A418QA82"/>
<dbReference type="GO" id="GO:0050992">
    <property type="term" value="P:dimethylallyl diphosphate biosynthetic process"/>
    <property type="evidence" value="ECO:0007669"/>
    <property type="project" value="UniProtKB-UniRule"/>
</dbReference>
<comment type="subcellular location">
    <subcellularLocation>
        <location evidence="10">Cytoplasm</location>
    </subcellularLocation>
</comment>
<evidence type="ECO:0000256" key="2">
    <source>
        <dbReference type="ARBA" id="ARBA00007579"/>
    </source>
</evidence>
<evidence type="ECO:0000313" key="14">
    <source>
        <dbReference type="Proteomes" id="UP000285278"/>
    </source>
</evidence>
<dbReference type="NCBIfam" id="TIGR02150">
    <property type="entry name" value="IPP_isom_1"/>
    <property type="match status" value="1"/>
</dbReference>
<name>A0A418QA82_9CORY</name>
<dbReference type="InterPro" id="IPR011876">
    <property type="entry name" value="IsopentenylPP_isomerase_typ1"/>
</dbReference>
<evidence type="ECO:0000256" key="4">
    <source>
        <dbReference type="ARBA" id="ARBA00022490"/>
    </source>
</evidence>
<keyword evidence="5 10" id="KW-0479">Metal-binding</keyword>
<feature type="active site" evidence="10 11">
    <location>
        <position position="72"/>
    </location>
</feature>
<evidence type="ECO:0000256" key="10">
    <source>
        <dbReference type="HAMAP-Rule" id="MF_00202"/>
    </source>
</evidence>
<accession>A0A418QA82</accession>
<keyword evidence="9 10" id="KW-0413">Isomerase</keyword>